<dbReference type="CDD" id="cd06587">
    <property type="entry name" value="VOC"/>
    <property type="match status" value="1"/>
</dbReference>
<feature type="domain" description="VOC" evidence="1">
    <location>
        <begin position="20"/>
        <end position="134"/>
    </location>
</feature>
<dbReference type="Gene3D" id="3.10.180.10">
    <property type="entry name" value="2,3-Dihydroxybiphenyl 1,2-Dioxygenase, domain 1"/>
    <property type="match status" value="1"/>
</dbReference>
<evidence type="ECO:0000259" key="1">
    <source>
        <dbReference type="PROSITE" id="PS51819"/>
    </source>
</evidence>
<dbReference type="PROSITE" id="PS51819">
    <property type="entry name" value="VOC"/>
    <property type="match status" value="1"/>
</dbReference>
<dbReference type="Proteomes" id="UP001232343">
    <property type="component" value="Unassembled WGS sequence"/>
</dbReference>
<comment type="caution">
    <text evidence="2">The sequence shown here is derived from an EMBL/GenBank/DDBJ whole genome shotgun (WGS) entry which is preliminary data.</text>
</comment>
<keyword evidence="2" id="KW-0456">Lyase</keyword>
<dbReference type="GO" id="GO:0016829">
    <property type="term" value="F:lyase activity"/>
    <property type="evidence" value="ECO:0007669"/>
    <property type="project" value="UniProtKB-KW"/>
</dbReference>
<dbReference type="InterPro" id="IPR004360">
    <property type="entry name" value="Glyas_Fos-R_dOase_dom"/>
</dbReference>
<gene>
    <name evidence="2" type="ORF">J2S14_002588</name>
</gene>
<dbReference type="EMBL" id="JAUSUO010000006">
    <property type="protein sequence ID" value="MDQ0343753.1"/>
    <property type="molecule type" value="Genomic_DNA"/>
</dbReference>
<dbReference type="RefSeq" id="WP_244681943.1">
    <property type="nucleotide sequence ID" value="NZ_JALIRM010000009.1"/>
</dbReference>
<keyword evidence="3" id="KW-1185">Reference proteome</keyword>
<organism evidence="2 3">
    <name type="scientific">Lederbergia wuyishanensis</name>
    <dbReference type="NCBI Taxonomy" id="1347903"/>
    <lineage>
        <taxon>Bacteria</taxon>
        <taxon>Bacillati</taxon>
        <taxon>Bacillota</taxon>
        <taxon>Bacilli</taxon>
        <taxon>Bacillales</taxon>
        <taxon>Bacillaceae</taxon>
        <taxon>Lederbergia</taxon>
    </lineage>
</organism>
<evidence type="ECO:0000313" key="2">
    <source>
        <dbReference type="EMBL" id="MDQ0343753.1"/>
    </source>
</evidence>
<accession>A0ABU0D5W1</accession>
<dbReference type="SUPFAM" id="SSF54593">
    <property type="entry name" value="Glyoxalase/Bleomycin resistance protein/Dihydroxybiphenyl dioxygenase"/>
    <property type="match status" value="1"/>
</dbReference>
<protein>
    <submittedName>
        <fullName evidence="2">Enzyme related to lactoylglutathione lyase</fullName>
    </submittedName>
</protein>
<dbReference type="InterPro" id="IPR037523">
    <property type="entry name" value="VOC_core"/>
</dbReference>
<evidence type="ECO:0000313" key="3">
    <source>
        <dbReference type="Proteomes" id="UP001232343"/>
    </source>
</evidence>
<name>A0ABU0D5W1_9BACI</name>
<proteinExistence type="predicted"/>
<reference evidence="2 3" key="1">
    <citation type="submission" date="2023-07" db="EMBL/GenBank/DDBJ databases">
        <title>Genomic Encyclopedia of Type Strains, Phase IV (KMG-IV): sequencing the most valuable type-strain genomes for metagenomic binning, comparative biology and taxonomic classification.</title>
        <authorList>
            <person name="Goeker M."/>
        </authorList>
    </citation>
    <scope>NUCLEOTIDE SEQUENCE [LARGE SCALE GENOMIC DNA]</scope>
    <source>
        <strain evidence="2 3">DSM 27848</strain>
    </source>
</reference>
<dbReference type="InterPro" id="IPR029068">
    <property type="entry name" value="Glyas_Bleomycin-R_OHBP_Dase"/>
</dbReference>
<sequence length="136" mass="15074">MSEKDEAVEEKIVMQPLLKAVNCIYIPVADPKEAADWYEKHLGLNRVSPGGDVMLLGNGMWMFLSRSPGQTSNFVGGDGSVISPFTFETEDISTLHRSLTMSGICVEPIEDFGGCGLKFWFKDPDGNKFHVWQDSV</sequence>
<dbReference type="Pfam" id="PF00903">
    <property type="entry name" value="Glyoxalase"/>
    <property type="match status" value="1"/>
</dbReference>